<feature type="active site" description="Tele-AMP-histidine intermediate" evidence="5">
    <location>
        <position position="305"/>
    </location>
</feature>
<dbReference type="EMBL" id="CP003243">
    <property type="protein sequence ID" value="AFD00946.1"/>
    <property type="molecule type" value="Genomic_DNA"/>
</dbReference>
<dbReference type="KEGG" id="mez:Mtc_2211"/>
<evidence type="ECO:0000256" key="5">
    <source>
        <dbReference type="HAMAP-Rule" id="MF_00200"/>
    </source>
</evidence>
<accession>H8I9Y6</accession>
<dbReference type="InterPro" id="IPR013792">
    <property type="entry name" value="RNA3'P_cycl/enolpyr_Trfase_a/b"/>
</dbReference>
<organism evidence="9 10">
    <name type="scientific">Methanocella conradii (strain DSM 24694 / JCM 17849 / CGMCC 1.5162 / HZ254)</name>
    <dbReference type="NCBI Taxonomy" id="1041930"/>
    <lineage>
        <taxon>Archaea</taxon>
        <taxon>Methanobacteriati</taxon>
        <taxon>Methanobacteriota</taxon>
        <taxon>Stenosarchaea group</taxon>
        <taxon>Methanomicrobia</taxon>
        <taxon>Methanocellales</taxon>
        <taxon>Methanocellaceae</taxon>
        <taxon>Methanocella</taxon>
    </lineage>
</organism>
<dbReference type="OrthoDB" id="7994at2157"/>
<dbReference type="GO" id="GO:0003963">
    <property type="term" value="F:RNA-3'-phosphate cyclase activity"/>
    <property type="evidence" value="ECO:0007669"/>
    <property type="project" value="UniProtKB-UniRule"/>
</dbReference>
<feature type="binding site" evidence="5">
    <location>
        <position position="101"/>
    </location>
    <ligand>
        <name>ATP</name>
        <dbReference type="ChEBI" id="CHEBI:30616"/>
    </ligand>
</feature>
<dbReference type="STRING" id="1041930.Mtc_2211"/>
<dbReference type="SUPFAM" id="SSF52913">
    <property type="entry name" value="RNA 3'-terminal phosphate cyclase, RPTC, insert domain"/>
    <property type="match status" value="1"/>
</dbReference>
<dbReference type="AlphaFoldDB" id="H8I9Y6"/>
<protein>
    <recommendedName>
        <fullName evidence="2 5">RNA 3'-terminal phosphate cyclase</fullName>
        <shortName evidence="5">RNA cyclase</shortName>
        <shortName evidence="5">RNA-3'-phosphate cyclase</shortName>
        <ecNumber evidence="5 6">6.5.1.4</ecNumber>
    </recommendedName>
</protein>
<proteinExistence type="inferred from homology"/>
<dbReference type="Gene3D" id="3.30.360.20">
    <property type="entry name" value="RNA 3'-terminal phosphate cyclase, insert domain"/>
    <property type="match status" value="1"/>
</dbReference>
<dbReference type="eggNOG" id="arCOG04125">
    <property type="taxonomic scope" value="Archaea"/>
</dbReference>
<evidence type="ECO:0000256" key="4">
    <source>
        <dbReference type="ARBA" id="ARBA00022741"/>
    </source>
</evidence>
<evidence type="ECO:0000313" key="10">
    <source>
        <dbReference type="Proteomes" id="UP000005233"/>
    </source>
</evidence>
<dbReference type="EC" id="6.5.1.4" evidence="5 6"/>
<dbReference type="InterPro" id="IPR020719">
    <property type="entry name" value="RNA3'_term_phos_cycl-like_CS"/>
</dbReference>
<feature type="binding site" evidence="5">
    <location>
        <begin position="279"/>
        <end position="283"/>
    </location>
    <ligand>
        <name>ATP</name>
        <dbReference type="ChEBI" id="CHEBI:30616"/>
    </ligand>
</feature>
<evidence type="ECO:0000256" key="2">
    <source>
        <dbReference type="ARBA" id="ARBA00021428"/>
    </source>
</evidence>
<name>H8I9Y6_METCZ</name>
<evidence type="ECO:0000256" key="6">
    <source>
        <dbReference type="NCBIfam" id="TIGR03399"/>
    </source>
</evidence>
<comment type="function">
    <text evidence="5">Catalyzes the conversion of 3'-phosphate to a 2',3'-cyclic phosphodiester at the end of RNA. The mechanism of action of the enzyme occurs in 3 steps: (A) adenylation of the enzyme by ATP; (B) transfer of adenylate to an RNA-N3'P to produce RNA-N3'PP5'A; (C) and attack of the adjacent 2'-hydroxyl on the 3'-phosphorus in the diester linkage to produce the cyclic end product. The biological role of this enzyme is unknown but it is likely to function in some aspects of cellular RNA processing.</text>
</comment>
<comment type="similarity">
    <text evidence="1 5">Belongs to the RNA 3'-terminal cyclase family. Type 1 subfamily.</text>
</comment>
<dbReference type="PIRSF" id="PIRSF005378">
    <property type="entry name" value="RNA3'_term_phos_cycl_euk"/>
    <property type="match status" value="1"/>
</dbReference>
<dbReference type="Proteomes" id="UP000005233">
    <property type="component" value="Chromosome"/>
</dbReference>
<dbReference type="GO" id="GO:0005524">
    <property type="term" value="F:ATP binding"/>
    <property type="evidence" value="ECO:0007669"/>
    <property type="project" value="UniProtKB-KW"/>
</dbReference>
<dbReference type="GO" id="GO:0006396">
    <property type="term" value="P:RNA processing"/>
    <property type="evidence" value="ECO:0007669"/>
    <property type="project" value="UniProtKB-UniRule"/>
</dbReference>
<feature type="domain" description="RNA 3'-terminal phosphate cyclase" evidence="7">
    <location>
        <begin position="10"/>
        <end position="323"/>
    </location>
</feature>
<sequence>MPMTIDGSVGEGGGQILRMAIAFSAILGESIRVVNIRKNRPKPGLGIQHLKSIEALRNMVDASVEGLYPGSTEVVFTPGPIKSGEYRINMGTAGSITLALQSILPVAAFAPGPMTVDITGGTDVSWSPTYDYFKNVTLPAIGRFGFHVEASLISRGYYPAGGGRVRVYTKPAMLMGVETTKPMDGPVKGVSSSSRLPPHVAERQARAAKAYLIEHGFEADDVVLDVRSDASTGSSITLFRGMMGGSALGERGKPAEKVGVEAASFLAEELSSGAAVDSHLADQLIIYMALSDGQSMISTSHITDHTRSSIAIAEQMTGKKFTIRKNGVYVIQS</sequence>
<dbReference type="InterPro" id="IPR036553">
    <property type="entry name" value="RPTC_insert"/>
</dbReference>
<dbReference type="PROSITE" id="PS01287">
    <property type="entry name" value="RTC"/>
    <property type="match status" value="1"/>
</dbReference>
<keyword evidence="5" id="KW-0963">Cytoplasm</keyword>
<evidence type="ECO:0000313" key="9">
    <source>
        <dbReference type="EMBL" id="AFD00946.1"/>
    </source>
</evidence>
<dbReference type="Pfam" id="PF01137">
    <property type="entry name" value="RTC"/>
    <property type="match status" value="1"/>
</dbReference>
<dbReference type="PANTHER" id="PTHR11096:SF0">
    <property type="entry name" value="RNA 3'-TERMINAL PHOSPHATE CYCLASE"/>
    <property type="match status" value="1"/>
</dbReference>
<dbReference type="InterPro" id="IPR013791">
    <property type="entry name" value="RNA3'-term_phos_cycl_insert"/>
</dbReference>
<reference evidence="9 10" key="1">
    <citation type="journal article" date="2012" name="J. Bacteriol.">
        <title>Complete genome sequence of a thermophilic methanogen, Methanocella conradii HZ254, isolated from Chinese rice field soil.</title>
        <authorList>
            <person name="Lu Z."/>
            <person name="Lu Y."/>
        </authorList>
    </citation>
    <scope>NUCLEOTIDE SEQUENCE [LARGE SCALE GENOMIC DNA]</scope>
    <source>
        <strain evidence="10">DSM 24694 / JCM 17849 / CGMCC 1.5162 / HZ254</strain>
    </source>
</reference>
<evidence type="ECO:0000259" key="7">
    <source>
        <dbReference type="Pfam" id="PF01137"/>
    </source>
</evidence>
<keyword evidence="4 5" id="KW-0547">Nucleotide-binding</keyword>
<dbReference type="HOGENOM" id="CLU_027882_0_0_2"/>
<evidence type="ECO:0000256" key="3">
    <source>
        <dbReference type="ARBA" id="ARBA00022598"/>
    </source>
</evidence>
<evidence type="ECO:0000259" key="8">
    <source>
        <dbReference type="Pfam" id="PF05189"/>
    </source>
</evidence>
<keyword evidence="10" id="KW-1185">Reference proteome</keyword>
<gene>
    <name evidence="5 9" type="primary">rtcA</name>
    <name evidence="9" type="ordered locus">Mtc_2211</name>
</gene>
<comment type="subcellular location">
    <subcellularLocation>
        <location evidence="5">Cytoplasm</location>
    </subcellularLocation>
</comment>
<dbReference type="Gene3D" id="3.65.10.20">
    <property type="entry name" value="RNA 3'-terminal phosphate cyclase domain"/>
    <property type="match status" value="1"/>
</dbReference>
<dbReference type="InterPro" id="IPR023797">
    <property type="entry name" value="RNA3'_phos_cyclase_dom"/>
</dbReference>
<keyword evidence="5" id="KW-0067">ATP-binding</keyword>
<dbReference type="PANTHER" id="PTHR11096">
    <property type="entry name" value="RNA 3' TERMINAL PHOSPHATE CYCLASE"/>
    <property type="match status" value="1"/>
</dbReference>
<feature type="domain" description="RNA 3'-terminal phosphate cyclase insert" evidence="8">
    <location>
        <begin position="187"/>
        <end position="271"/>
    </location>
</feature>
<dbReference type="RefSeq" id="WP_014406777.1">
    <property type="nucleotide sequence ID" value="NC_017034.1"/>
</dbReference>
<comment type="catalytic activity">
    <reaction evidence="5">
        <text>a 3'-end 3'-phospho-ribonucleotide-RNA + ATP = a 3'-end 2',3'-cyclophospho-ribonucleotide-RNA + AMP + diphosphate</text>
        <dbReference type="Rhea" id="RHEA:23976"/>
        <dbReference type="Rhea" id="RHEA-COMP:10463"/>
        <dbReference type="Rhea" id="RHEA-COMP:10464"/>
        <dbReference type="ChEBI" id="CHEBI:30616"/>
        <dbReference type="ChEBI" id="CHEBI:33019"/>
        <dbReference type="ChEBI" id="CHEBI:83062"/>
        <dbReference type="ChEBI" id="CHEBI:83064"/>
        <dbReference type="ChEBI" id="CHEBI:456215"/>
        <dbReference type="EC" id="6.5.1.4"/>
    </reaction>
</comment>
<dbReference type="InterPro" id="IPR037136">
    <property type="entry name" value="RNA3'_phos_cyclase_dom_sf"/>
</dbReference>
<dbReference type="SUPFAM" id="SSF55205">
    <property type="entry name" value="EPT/RTPC-like"/>
    <property type="match status" value="2"/>
</dbReference>
<dbReference type="InterPro" id="IPR000228">
    <property type="entry name" value="RNA3'_term_phos_cyc"/>
</dbReference>
<dbReference type="NCBIfam" id="TIGR03399">
    <property type="entry name" value="RNA_3prim_cycl"/>
    <property type="match status" value="1"/>
</dbReference>
<dbReference type="GO" id="GO:0005737">
    <property type="term" value="C:cytoplasm"/>
    <property type="evidence" value="ECO:0007669"/>
    <property type="project" value="UniProtKB-SubCell"/>
</dbReference>
<evidence type="ECO:0000256" key="1">
    <source>
        <dbReference type="ARBA" id="ARBA00009206"/>
    </source>
</evidence>
<dbReference type="SMR" id="H8I9Y6"/>
<dbReference type="HAMAP" id="MF_00200">
    <property type="entry name" value="RTC"/>
    <property type="match status" value="1"/>
</dbReference>
<dbReference type="InterPro" id="IPR017770">
    <property type="entry name" value="RNA3'_term_phos_cyc_type_1"/>
</dbReference>
<keyword evidence="3 5" id="KW-0436">Ligase</keyword>
<dbReference type="GeneID" id="11972371"/>
<dbReference type="Pfam" id="PF05189">
    <property type="entry name" value="RTC_insert"/>
    <property type="match status" value="1"/>
</dbReference>